<organism evidence="3 4">
    <name type="scientific">Modestobacter roseus</name>
    <dbReference type="NCBI Taxonomy" id="1181884"/>
    <lineage>
        <taxon>Bacteria</taxon>
        <taxon>Bacillati</taxon>
        <taxon>Actinomycetota</taxon>
        <taxon>Actinomycetes</taxon>
        <taxon>Geodermatophilales</taxon>
        <taxon>Geodermatophilaceae</taxon>
        <taxon>Modestobacter</taxon>
    </lineage>
</organism>
<protein>
    <recommendedName>
        <fullName evidence="2">Protein NO VEIN C-terminal domain-containing protein</fullName>
    </recommendedName>
</protein>
<dbReference type="AlphaFoldDB" id="A0A562IRQ7"/>
<dbReference type="InterPro" id="IPR024975">
    <property type="entry name" value="NOV_C"/>
</dbReference>
<dbReference type="Proteomes" id="UP000321490">
    <property type="component" value="Unassembled WGS sequence"/>
</dbReference>
<accession>A0A562IRQ7</accession>
<feature type="region of interest" description="Disordered" evidence="1">
    <location>
        <begin position="1"/>
        <end position="33"/>
    </location>
</feature>
<evidence type="ECO:0000313" key="4">
    <source>
        <dbReference type="Proteomes" id="UP000321490"/>
    </source>
</evidence>
<evidence type="ECO:0000313" key="3">
    <source>
        <dbReference type="EMBL" id="TWH73618.1"/>
    </source>
</evidence>
<sequence>MSASSATLCDPTLYRLPQERPVDPSNATPPPISGIKAIEDAAIAFVIEQETKEGRTARDTRQDNSASADLISGDRIIEVKAAGTSSRGYDLWLEPAQYHAARADPDHSWLYLVENVRQGDPENFRLLRLGGQQLSDLLVKARRREYFTVPVPVAVHDALSEHL</sequence>
<reference evidence="3 4" key="1">
    <citation type="submission" date="2019-07" db="EMBL/GenBank/DDBJ databases">
        <title>R&amp;d 2014.</title>
        <authorList>
            <person name="Klenk H.-P."/>
        </authorList>
    </citation>
    <scope>NUCLEOTIDE SEQUENCE [LARGE SCALE GENOMIC DNA]</scope>
    <source>
        <strain evidence="3 4">DSM 45764</strain>
    </source>
</reference>
<proteinExistence type="predicted"/>
<dbReference type="Pfam" id="PF13020">
    <property type="entry name" value="NOV_C"/>
    <property type="match status" value="1"/>
</dbReference>
<name>A0A562IRQ7_9ACTN</name>
<comment type="caution">
    <text evidence="3">The sequence shown here is derived from an EMBL/GenBank/DDBJ whole genome shotgun (WGS) entry which is preliminary data.</text>
</comment>
<keyword evidence="4" id="KW-1185">Reference proteome</keyword>
<feature type="domain" description="Protein NO VEIN C-terminal" evidence="2">
    <location>
        <begin position="38"/>
        <end position="120"/>
    </location>
</feature>
<evidence type="ECO:0000259" key="2">
    <source>
        <dbReference type="Pfam" id="PF13020"/>
    </source>
</evidence>
<evidence type="ECO:0000256" key="1">
    <source>
        <dbReference type="SAM" id="MobiDB-lite"/>
    </source>
</evidence>
<gene>
    <name evidence="3" type="ORF">JD78_02142</name>
</gene>
<dbReference type="EMBL" id="VLKF01000001">
    <property type="protein sequence ID" value="TWH73618.1"/>
    <property type="molecule type" value="Genomic_DNA"/>
</dbReference>